<organism evidence="1 2">
    <name type="scientific">Pieris brassicae</name>
    <name type="common">White butterfly</name>
    <name type="synonym">Large white butterfly</name>
    <dbReference type="NCBI Taxonomy" id="7116"/>
    <lineage>
        <taxon>Eukaryota</taxon>
        <taxon>Metazoa</taxon>
        <taxon>Ecdysozoa</taxon>
        <taxon>Arthropoda</taxon>
        <taxon>Hexapoda</taxon>
        <taxon>Insecta</taxon>
        <taxon>Pterygota</taxon>
        <taxon>Neoptera</taxon>
        <taxon>Endopterygota</taxon>
        <taxon>Lepidoptera</taxon>
        <taxon>Glossata</taxon>
        <taxon>Ditrysia</taxon>
        <taxon>Papilionoidea</taxon>
        <taxon>Pieridae</taxon>
        <taxon>Pierinae</taxon>
        <taxon>Pieris</taxon>
    </lineage>
</organism>
<name>A0A9P0WYR1_PIEBR</name>
<dbReference type="Proteomes" id="UP001152562">
    <property type="component" value="Unassembled WGS sequence"/>
</dbReference>
<protein>
    <submittedName>
        <fullName evidence="1">Uncharacterized protein</fullName>
    </submittedName>
</protein>
<accession>A0A9P0WYR1</accession>
<evidence type="ECO:0000313" key="1">
    <source>
        <dbReference type="EMBL" id="CAH3914047.1"/>
    </source>
</evidence>
<comment type="caution">
    <text evidence="1">The sequence shown here is derived from an EMBL/GenBank/DDBJ whole genome shotgun (WGS) entry which is preliminary data.</text>
</comment>
<dbReference type="AlphaFoldDB" id="A0A9P0WYR1"/>
<reference evidence="1" key="1">
    <citation type="submission" date="2022-05" db="EMBL/GenBank/DDBJ databases">
        <authorList>
            <person name="Okamura Y."/>
        </authorList>
    </citation>
    <scope>NUCLEOTIDE SEQUENCE</scope>
</reference>
<gene>
    <name evidence="1" type="ORF">PIBRA_LOCUS1013</name>
</gene>
<dbReference type="EMBL" id="CALOZG010000001">
    <property type="protein sequence ID" value="CAH3914047.1"/>
    <property type="molecule type" value="Genomic_DNA"/>
</dbReference>
<proteinExistence type="predicted"/>
<evidence type="ECO:0000313" key="2">
    <source>
        <dbReference type="Proteomes" id="UP001152562"/>
    </source>
</evidence>
<sequence length="236" mass="27835">MTYVNTILKPELLKELTRFDSKYEKDIDTLEENIKDIALKDYGRLLVDILRFQDEYNHYYKLFDVDFESYKNQVDEKLLFMDGKLAQLNAATEKYKKYCLQCVENSPIIFSRKKVMNIKESSTNGNLESQHNLLNDVIKSKIDKIHQQSLRDIENIFSELDIKIHEIKQRNTNVTYFKPIQEDIKKDFRKEKQLFNELKTVVSKESIENFLSLDNEASNLDVSIGDTLGEVKKLML</sequence>
<keyword evidence="2" id="KW-1185">Reference proteome</keyword>